<dbReference type="InterPro" id="IPR036291">
    <property type="entry name" value="NAD(P)-bd_dom_sf"/>
</dbReference>
<protein>
    <submittedName>
        <fullName evidence="3">SDR family oxidoreductase</fullName>
    </submittedName>
</protein>
<keyword evidence="4" id="KW-1185">Reference proteome</keyword>
<dbReference type="Gene3D" id="3.90.25.10">
    <property type="entry name" value="UDP-galactose 4-epimerase, domain 1"/>
    <property type="match status" value="1"/>
</dbReference>
<dbReference type="EMBL" id="JBDKWZ010000015">
    <property type="protein sequence ID" value="MEN7550568.1"/>
    <property type="molecule type" value="Genomic_DNA"/>
</dbReference>
<dbReference type="RefSeq" id="WP_346823351.1">
    <property type="nucleotide sequence ID" value="NZ_JBDKWZ010000015.1"/>
</dbReference>
<sequence>MFDIQYHQEKLSQYSFLITGGAGFIGSNLVEYLIKHKANRVVVLDNLSNGFQENIKEFFNKPNFEFIQGDIVDYKTCLKACKDIDYVSHQAALGSVPRSITNPIATNEANVTGFLNMLNAAKEQGIKRMVYASSSSVYGDHPSLPKKEENIGKPLSPYAVSKYTGELYGEVFYKSYGFETVGFRYFNVFGPKQNPNLAYSAVIPLFAKALLTNQSPKIFGDGKQARDFTFIENVVQANIKALFSTHPLLPGSILNIGNNKSTSILQLVEKISILLNVDIPLIHHPPRQGDVRNSLADITRAEELIGYKPAFTFEDGLRIAIKYYQKQNHS</sequence>
<comment type="caution">
    <text evidence="3">The sequence shown here is derived from an EMBL/GenBank/DDBJ whole genome shotgun (WGS) entry which is preliminary data.</text>
</comment>
<dbReference type="Proteomes" id="UP001403385">
    <property type="component" value="Unassembled WGS sequence"/>
</dbReference>
<organism evidence="3 4">
    <name type="scientific">Rapidithrix thailandica</name>
    <dbReference type="NCBI Taxonomy" id="413964"/>
    <lineage>
        <taxon>Bacteria</taxon>
        <taxon>Pseudomonadati</taxon>
        <taxon>Bacteroidota</taxon>
        <taxon>Cytophagia</taxon>
        <taxon>Cytophagales</taxon>
        <taxon>Flammeovirgaceae</taxon>
        <taxon>Rapidithrix</taxon>
    </lineage>
</organism>
<reference evidence="3 4" key="1">
    <citation type="submission" date="2024-04" db="EMBL/GenBank/DDBJ databases">
        <title>Novel genus in family Flammeovirgaceae.</title>
        <authorList>
            <person name="Nguyen T.H."/>
            <person name="Vuong T.Q."/>
            <person name="Le H."/>
            <person name="Kim S.-G."/>
        </authorList>
    </citation>
    <scope>NUCLEOTIDE SEQUENCE [LARGE SCALE GENOMIC DNA]</scope>
    <source>
        <strain evidence="3 4">JCM 23209</strain>
    </source>
</reference>
<comment type="similarity">
    <text evidence="1">Belongs to the NAD(P)-dependent epimerase/dehydratase family.</text>
</comment>
<accession>A0AAW9S9J8</accession>
<dbReference type="Gene3D" id="3.40.50.720">
    <property type="entry name" value="NAD(P)-binding Rossmann-like Domain"/>
    <property type="match status" value="1"/>
</dbReference>
<evidence type="ECO:0000256" key="1">
    <source>
        <dbReference type="ARBA" id="ARBA00007637"/>
    </source>
</evidence>
<dbReference type="PRINTS" id="PR01713">
    <property type="entry name" value="NUCEPIMERASE"/>
</dbReference>
<dbReference type="PANTHER" id="PTHR43000">
    <property type="entry name" value="DTDP-D-GLUCOSE 4,6-DEHYDRATASE-RELATED"/>
    <property type="match status" value="1"/>
</dbReference>
<dbReference type="InterPro" id="IPR001509">
    <property type="entry name" value="Epimerase_deHydtase"/>
</dbReference>
<dbReference type="CDD" id="cd05256">
    <property type="entry name" value="UDP_AE_SDR_e"/>
    <property type="match status" value="1"/>
</dbReference>
<feature type="domain" description="NAD-dependent epimerase/dehydratase" evidence="2">
    <location>
        <begin position="17"/>
        <end position="257"/>
    </location>
</feature>
<evidence type="ECO:0000259" key="2">
    <source>
        <dbReference type="Pfam" id="PF01370"/>
    </source>
</evidence>
<dbReference type="SUPFAM" id="SSF51735">
    <property type="entry name" value="NAD(P)-binding Rossmann-fold domains"/>
    <property type="match status" value="1"/>
</dbReference>
<proteinExistence type="inferred from homology"/>
<gene>
    <name evidence="3" type="ORF">AAG747_21790</name>
</gene>
<evidence type="ECO:0000313" key="3">
    <source>
        <dbReference type="EMBL" id="MEN7550568.1"/>
    </source>
</evidence>
<name>A0AAW9S9J8_9BACT</name>
<evidence type="ECO:0000313" key="4">
    <source>
        <dbReference type="Proteomes" id="UP001403385"/>
    </source>
</evidence>
<dbReference type="AlphaFoldDB" id="A0AAW9S9J8"/>
<dbReference type="Pfam" id="PF01370">
    <property type="entry name" value="Epimerase"/>
    <property type="match status" value="1"/>
</dbReference>